<keyword evidence="3" id="KW-1185">Reference proteome</keyword>
<dbReference type="AlphaFoldDB" id="A0A1M5MQN8"/>
<evidence type="ECO:0000313" key="2">
    <source>
        <dbReference type="EMBL" id="SHG79392.1"/>
    </source>
</evidence>
<protein>
    <recommendedName>
        <fullName evidence="4">Lipoprotein</fullName>
    </recommendedName>
</protein>
<name>A0A1M5MQN8_9RHOB</name>
<accession>A0A1M5MQN8</accession>
<dbReference type="RefSeq" id="WP_072899699.1">
    <property type="nucleotide sequence ID" value="NZ_FQXB01000001.1"/>
</dbReference>
<dbReference type="InterPro" id="IPR046705">
    <property type="entry name" value="DUF6778"/>
</dbReference>
<dbReference type="Proteomes" id="UP000184074">
    <property type="component" value="Unassembled WGS sequence"/>
</dbReference>
<evidence type="ECO:0008006" key="4">
    <source>
        <dbReference type="Google" id="ProtNLM"/>
    </source>
</evidence>
<organism evidence="2 3">
    <name type="scientific">Cognatiyoonia sediminum</name>
    <dbReference type="NCBI Taxonomy" id="1508389"/>
    <lineage>
        <taxon>Bacteria</taxon>
        <taxon>Pseudomonadati</taxon>
        <taxon>Pseudomonadota</taxon>
        <taxon>Alphaproteobacteria</taxon>
        <taxon>Rhodobacterales</taxon>
        <taxon>Paracoccaceae</taxon>
        <taxon>Cognatiyoonia</taxon>
    </lineage>
</organism>
<reference evidence="2 3" key="1">
    <citation type="submission" date="2016-11" db="EMBL/GenBank/DDBJ databases">
        <authorList>
            <person name="Jaros S."/>
            <person name="Januszkiewicz K."/>
            <person name="Wedrychowicz H."/>
        </authorList>
    </citation>
    <scope>NUCLEOTIDE SEQUENCE [LARGE SCALE GENOMIC DNA]</scope>
    <source>
        <strain evidence="2 3">DSM 28715</strain>
    </source>
</reference>
<dbReference type="EMBL" id="FQXB01000001">
    <property type="protein sequence ID" value="SHG79392.1"/>
    <property type="molecule type" value="Genomic_DNA"/>
</dbReference>
<dbReference type="OrthoDB" id="7836640at2"/>
<feature type="signal peptide" evidence="1">
    <location>
        <begin position="1"/>
        <end position="25"/>
    </location>
</feature>
<gene>
    <name evidence="2" type="ORF">SAMN05444003_0952</name>
</gene>
<dbReference type="STRING" id="1508389.SAMN05444003_0952"/>
<sequence length="199" mass="21344">MKTLAKALCFTALAACSTSFETDFAQPLSPDVTRGWNVVGVSVSVPDELTVSEENSFVPVADIVWHGDPRGDRKAQVADIVREGVARGASELNGPRPVNLNVQVSEFHGVTPIAREKAPSAVHNITYFIQATDARTGEVISPPEQIKADLEALTGFQAIEATIQGRTQKVRVTEHIEAVTEGWLGIGPDPRGTFEGLGR</sequence>
<evidence type="ECO:0000313" key="3">
    <source>
        <dbReference type="Proteomes" id="UP000184074"/>
    </source>
</evidence>
<dbReference type="Pfam" id="PF20569">
    <property type="entry name" value="DUF6778"/>
    <property type="match status" value="1"/>
</dbReference>
<proteinExistence type="predicted"/>
<feature type="chain" id="PRO_5013110279" description="Lipoprotein" evidence="1">
    <location>
        <begin position="26"/>
        <end position="199"/>
    </location>
</feature>
<evidence type="ECO:0000256" key="1">
    <source>
        <dbReference type="SAM" id="SignalP"/>
    </source>
</evidence>
<keyword evidence="1" id="KW-0732">Signal</keyword>